<accession>H5TIF7</accession>
<evidence type="ECO:0000313" key="2">
    <source>
        <dbReference type="Proteomes" id="UP000005038"/>
    </source>
</evidence>
<protein>
    <submittedName>
        <fullName evidence="1">Uncharacterized protein</fullName>
    </submittedName>
</protein>
<dbReference type="EMBL" id="BAFB01000058">
    <property type="protein sequence ID" value="GAB33265.1"/>
    <property type="molecule type" value="Genomic_DNA"/>
</dbReference>
<evidence type="ECO:0000313" key="1">
    <source>
        <dbReference type="EMBL" id="GAB33265.1"/>
    </source>
</evidence>
<gene>
    <name evidence="1" type="ORF">GOOTI_058_00030</name>
</gene>
<name>H5TIF7_GORO1</name>
<proteinExistence type="predicted"/>
<comment type="caution">
    <text evidence="1">The sequence shown here is derived from an EMBL/GenBank/DDBJ whole genome shotgun (WGS) entry which is preliminary data.</text>
</comment>
<keyword evidence="2" id="KW-1185">Reference proteome</keyword>
<dbReference type="AlphaFoldDB" id="H5TIF7"/>
<organism evidence="1 2">
    <name type="scientific">Gordonia otitidis (strain DSM 44809 / CCUG 52243 / JCM 12355 / NBRC 100426 / IFM 10032)</name>
    <dbReference type="NCBI Taxonomy" id="1108044"/>
    <lineage>
        <taxon>Bacteria</taxon>
        <taxon>Bacillati</taxon>
        <taxon>Actinomycetota</taxon>
        <taxon>Actinomycetes</taxon>
        <taxon>Mycobacteriales</taxon>
        <taxon>Gordoniaceae</taxon>
        <taxon>Gordonia</taxon>
    </lineage>
</organism>
<dbReference type="Proteomes" id="UP000005038">
    <property type="component" value="Unassembled WGS sequence"/>
</dbReference>
<dbReference type="STRING" id="1108044.GOOTI_058_00030"/>
<sequence length="353" mass="39197">MASNTPSSGLAARDVEAGRLSGRARSVALSAALPLVATYFADARTWDLHSTPQVGNRSSSADELLSEFLSVVRVRTTLAAGRRLIGILNRIAAQPTFRYTQTTSESVGSIRGQIDLARYSRQRGRTNTPRRYPIRLLKRETATPENILLTYAVHWVRRELGTLPIVELPPKSPERRQAANMESLLRRALGNPSLAGTESQARDVFAKARLDNLIYTVERRINAGHVARPDPYSDLLAWVKHSLDQHPAVQPGDMEWDFYDDRFDTKLFEIWCLDGIAKAIEARIGQKSGPYFGAAKEQSTPGILGQRISHYTSRQAWPPYPVIASAGSMSRRTSPFRAIPTLRLPSRPSPVVS</sequence>
<reference evidence="1" key="1">
    <citation type="submission" date="2012-02" db="EMBL/GenBank/DDBJ databases">
        <title>Whole genome shotgun sequence of Gordonia otitidis NBRC 100426.</title>
        <authorList>
            <person name="Yoshida I."/>
            <person name="Hosoyama A."/>
            <person name="Tsuchikane K."/>
            <person name="Katsumata H."/>
            <person name="Yamazaki S."/>
            <person name="Fujita N."/>
        </authorList>
    </citation>
    <scope>NUCLEOTIDE SEQUENCE [LARGE SCALE GENOMIC DNA]</scope>
    <source>
        <strain evidence="1">NBRC 100426</strain>
    </source>
</reference>